<feature type="transmembrane region" description="Helical" evidence="1">
    <location>
        <begin position="302"/>
        <end position="324"/>
    </location>
</feature>
<keyword evidence="1" id="KW-0472">Membrane</keyword>
<keyword evidence="1" id="KW-1133">Transmembrane helix</keyword>
<organism evidence="2 3">
    <name type="scientific">Penicillium antarcticum</name>
    <dbReference type="NCBI Taxonomy" id="416450"/>
    <lineage>
        <taxon>Eukaryota</taxon>
        <taxon>Fungi</taxon>
        <taxon>Dikarya</taxon>
        <taxon>Ascomycota</taxon>
        <taxon>Pezizomycotina</taxon>
        <taxon>Eurotiomycetes</taxon>
        <taxon>Eurotiomycetidae</taxon>
        <taxon>Eurotiales</taxon>
        <taxon>Aspergillaceae</taxon>
        <taxon>Penicillium</taxon>
    </lineage>
</organism>
<evidence type="ECO:0000256" key="1">
    <source>
        <dbReference type="SAM" id="Phobius"/>
    </source>
</evidence>
<reference evidence="3" key="1">
    <citation type="journal article" date="2017" name="Nat. Microbiol.">
        <title>Global analysis of biosynthetic gene clusters reveals vast potential of secondary metabolite production in Penicillium species.</title>
        <authorList>
            <person name="Nielsen J.C."/>
            <person name="Grijseels S."/>
            <person name="Prigent S."/>
            <person name="Ji B."/>
            <person name="Dainat J."/>
            <person name="Nielsen K.F."/>
            <person name="Frisvad J.C."/>
            <person name="Workman M."/>
            <person name="Nielsen J."/>
        </authorList>
    </citation>
    <scope>NUCLEOTIDE SEQUENCE [LARGE SCALE GENOMIC DNA]</scope>
    <source>
        <strain evidence="3">IBT 31811</strain>
    </source>
</reference>
<dbReference type="EMBL" id="MDYN01000010">
    <property type="protein sequence ID" value="OQD85319.1"/>
    <property type="molecule type" value="Genomic_DNA"/>
</dbReference>
<keyword evidence="1" id="KW-0812">Transmembrane</keyword>
<sequence length="430" mass="47783">MPMSSDPKYIEPFPYASIARNKKNYEEEIKKLEAYDGLFEILICKPRWLAQEGTPFHVVPPRYTISGTCELPPGYELAYVPSNAVVDPLSIEERLRLRGQDPQNLSSVYSFGPPLIALIQIVYASVTIYQSRGNQVETYGYAAFGFTVLPYLVMSIVNLLGNIATHSYPSIYLVHTELMDEASQRGGTFTGAVGALKSEPLPVSDQYVFSGLCQRRQGHLWEFEVGRVYRPGEIEPFGPMKKKPRNFSYPIRTIDSQISDVVAQSSNASISSIQNKDRSRLMIVCPTCPNFKVSFTRSLPPLISTLSIFISSLPLIAIGVLSHFDAGSSTVAQRVWILGALVLRMANVTNPMFADFIIHTTVDNPTLAKLRRLDLADPREYKHVCLDIGLFALMIGLLCVAITPTIGHFVVVGQMLSEYGSCSQLQKWGL</sequence>
<evidence type="ECO:0000313" key="3">
    <source>
        <dbReference type="Proteomes" id="UP000191672"/>
    </source>
</evidence>
<feature type="transmembrane region" description="Helical" evidence="1">
    <location>
        <begin position="141"/>
        <end position="161"/>
    </location>
</feature>
<feature type="transmembrane region" description="Helical" evidence="1">
    <location>
        <begin position="388"/>
        <end position="411"/>
    </location>
</feature>
<protein>
    <submittedName>
        <fullName evidence="2">Uncharacterized protein</fullName>
    </submittedName>
</protein>
<name>A0A1V6Q7X6_9EURO</name>
<dbReference type="AlphaFoldDB" id="A0A1V6Q7X6"/>
<gene>
    <name evidence="2" type="ORF">PENANT_c010G00613</name>
</gene>
<keyword evidence="3" id="KW-1185">Reference proteome</keyword>
<feature type="transmembrane region" description="Helical" evidence="1">
    <location>
        <begin position="108"/>
        <end position="129"/>
    </location>
</feature>
<evidence type="ECO:0000313" key="2">
    <source>
        <dbReference type="EMBL" id="OQD85319.1"/>
    </source>
</evidence>
<accession>A0A1V6Q7X6</accession>
<comment type="caution">
    <text evidence="2">The sequence shown here is derived from an EMBL/GenBank/DDBJ whole genome shotgun (WGS) entry which is preliminary data.</text>
</comment>
<dbReference type="Proteomes" id="UP000191672">
    <property type="component" value="Unassembled WGS sequence"/>
</dbReference>
<proteinExistence type="predicted"/>